<dbReference type="PROSITE" id="PS50082">
    <property type="entry name" value="WD_REPEATS_2"/>
    <property type="match status" value="7"/>
</dbReference>
<feature type="repeat" description="WD" evidence="3">
    <location>
        <begin position="120"/>
        <end position="154"/>
    </location>
</feature>
<evidence type="ECO:0000256" key="1">
    <source>
        <dbReference type="ARBA" id="ARBA00022574"/>
    </source>
</evidence>
<dbReference type="PANTHER" id="PTHR19848">
    <property type="entry name" value="WD40 REPEAT PROTEIN"/>
    <property type="match status" value="1"/>
</dbReference>
<feature type="repeat" description="WD" evidence="3">
    <location>
        <begin position="391"/>
        <end position="422"/>
    </location>
</feature>
<reference evidence="5" key="1">
    <citation type="journal article" date="2021" name="Proc. Natl. Acad. Sci. U.S.A.">
        <title>Three genomes in the algal genus Volvox reveal the fate of a haploid sex-determining region after a transition to homothallism.</title>
        <authorList>
            <person name="Yamamoto K."/>
            <person name="Hamaji T."/>
            <person name="Kawai-Toyooka H."/>
            <person name="Matsuzaki R."/>
            <person name="Takahashi F."/>
            <person name="Nishimura Y."/>
            <person name="Kawachi M."/>
            <person name="Noguchi H."/>
            <person name="Minakuchi Y."/>
            <person name="Umen J.G."/>
            <person name="Toyoda A."/>
            <person name="Nozaki H."/>
        </authorList>
    </citation>
    <scope>NUCLEOTIDE SEQUENCE</scope>
    <source>
        <strain evidence="5">NIES-3780</strain>
    </source>
</reference>
<feature type="repeat" description="WD" evidence="3">
    <location>
        <begin position="80"/>
        <end position="108"/>
    </location>
</feature>
<dbReference type="InterPro" id="IPR019775">
    <property type="entry name" value="WD40_repeat_CS"/>
</dbReference>
<feature type="region of interest" description="Disordered" evidence="4">
    <location>
        <begin position="430"/>
        <end position="452"/>
    </location>
</feature>
<feature type="repeat" description="WD" evidence="3">
    <location>
        <begin position="221"/>
        <end position="262"/>
    </location>
</feature>
<feature type="compositionally biased region" description="Polar residues" evidence="4">
    <location>
        <begin position="430"/>
        <end position="447"/>
    </location>
</feature>
<comment type="caution">
    <text evidence="5">The sequence shown here is derived from an EMBL/GenBank/DDBJ whole genome shotgun (WGS) entry which is preliminary data.</text>
</comment>
<keyword evidence="1 3" id="KW-0853">WD repeat</keyword>
<keyword evidence="6" id="KW-1185">Reference proteome</keyword>
<feature type="repeat" description="WD" evidence="3">
    <location>
        <begin position="356"/>
        <end position="390"/>
    </location>
</feature>
<dbReference type="InterPro" id="IPR015943">
    <property type="entry name" value="WD40/YVTN_repeat-like_dom_sf"/>
</dbReference>
<organism evidence="5 6">
    <name type="scientific">Volvox africanus</name>
    <dbReference type="NCBI Taxonomy" id="51714"/>
    <lineage>
        <taxon>Eukaryota</taxon>
        <taxon>Viridiplantae</taxon>
        <taxon>Chlorophyta</taxon>
        <taxon>core chlorophytes</taxon>
        <taxon>Chlorophyceae</taxon>
        <taxon>CS clade</taxon>
        <taxon>Chlamydomonadales</taxon>
        <taxon>Volvocaceae</taxon>
        <taxon>Volvox</taxon>
    </lineage>
</organism>
<feature type="compositionally biased region" description="Acidic residues" evidence="4">
    <location>
        <begin position="1"/>
        <end position="10"/>
    </location>
</feature>
<evidence type="ECO:0000313" key="6">
    <source>
        <dbReference type="Proteomes" id="UP000747399"/>
    </source>
</evidence>
<dbReference type="AlphaFoldDB" id="A0A8J4B4M6"/>
<feature type="repeat" description="WD" evidence="3">
    <location>
        <begin position="263"/>
        <end position="304"/>
    </location>
</feature>
<dbReference type="PANTHER" id="PTHR19848:SF8">
    <property type="entry name" value="F-BOX AND WD REPEAT DOMAIN CONTAINING 7"/>
    <property type="match status" value="1"/>
</dbReference>
<feature type="compositionally biased region" description="Basic and acidic residues" evidence="4">
    <location>
        <begin position="30"/>
        <end position="47"/>
    </location>
</feature>
<proteinExistence type="predicted"/>
<protein>
    <submittedName>
        <fullName evidence="5">Uncharacterized protein</fullName>
    </submittedName>
</protein>
<accession>A0A8J4B4M6</accession>
<evidence type="ECO:0000256" key="3">
    <source>
        <dbReference type="PROSITE-ProRule" id="PRU00221"/>
    </source>
</evidence>
<sequence length="505" mass="54504">MTQEPVEEATEVSRMASNAEASSSIKTKTKAQEQREQQIQKWLDSRAPKKQGSQGVTKQEKSGELRQGGSRMVTPKHRLLNSHNYPVACIVFSPNDELLATASRDVRIYDVKTGDIKVILDGHGGLVRSIAFTPDGRLLCSGSDDCAALVWSLEHCFALCVPGKITTLTPPGGPSSTNMPTNEQKAVPLTSNTPQDAGAKENTTNTTQNFSPMSRVVQRVLKRHHKPVLSVATTPDSKYLVTGSADKTVRVWDVCTGYIMATLRGHTGEVNTVAVTPNGRRIVSSGADRVIFVWDFVTGECKRALRGHKGPVSCMAVAPDGNFLVTGGHDKTLRVWDLNNGNELATLQAHAGAFGVLSCAVSSDGSTIMSGGYDNLVKLWDATSGLAIATIQGHRHMVSSVAFSSDCTYLASAGRDDEVRTWTWEPPQLTTEGTKSTVASETLSNSKRATDRLRTSQLEDAQNNRHWGFMFGDNSGREDEDALQEGLGLRPNQAPSRAPSLARGV</sequence>
<feature type="region of interest" description="Disordered" evidence="4">
    <location>
        <begin position="1"/>
        <end position="77"/>
    </location>
</feature>
<feature type="region of interest" description="Disordered" evidence="4">
    <location>
        <begin position="171"/>
        <end position="208"/>
    </location>
</feature>
<evidence type="ECO:0000256" key="4">
    <source>
        <dbReference type="SAM" id="MobiDB-lite"/>
    </source>
</evidence>
<dbReference type="CDD" id="cd00200">
    <property type="entry name" value="WD40"/>
    <property type="match status" value="1"/>
</dbReference>
<dbReference type="Gene3D" id="2.130.10.10">
    <property type="entry name" value="YVTN repeat-like/Quinoprotein amine dehydrogenase"/>
    <property type="match status" value="3"/>
</dbReference>
<name>A0A8J4B4M6_9CHLO</name>
<dbReference type="InterPro" id="IPR036322">
    <property type="entry name" value="WD40_repeat_dom_sf"/>
</dbReference>
<dbReference type="PROSITE" id="PS00678">
    <property type="entry name" value="WD_REPEATS_1"/>
    <property type="match status" value="4"/>
</dbReference>
<keyword evidence="2" id="KW-0677">Repeat</keyword>
<dbReference type="Proteomes" id="UP000747399">
    <property type="component" value="Unassembled WGS sequence"/>
</dbReference>
<dbReference type="SMART" id="SM00320">
    <property type="entry name" value="WD40"/>
    <property type="match status" value="7"/>
</dbReference>
<dbReference type="InterPro" id="IPR020472">
    <property type="entry name" value="WD40_PAC1"/>
</dbReference>
<dbReference type="Pfam" id="PF00400">
    <property type="entry name" value="WD40"/>
    <property type="match status" value="7"/>
</dbReference>
<dbReference type="PROSITE" id="PS50294">
    <property type="entry name" value="WD_REPEATS_REGION"/>
    <property type="match status" value="5"/>
</dbReference>
<dbReference type="SUPFAM" id="SSF50978">
    <property type="entry name" value="WD40 repeat-like"/>
    <property type="match status" value="1"/>
</dbReference>
<feature type="repeat" description="WD" evidence="3">
    <location>
        <begin position="305"/>
        <end position="346"/>
    </location>
</feature>
<evidence type="ECO:0000256" key="2">
    <source>
        <dbReference type="ARBA" id="ARBA00022737"/>
    </source>
</evidence>
<dbReference type="InterPro" id="IPR001680">
    <property type="entry name" value="WD40_rpt"/>
</dbReference>
<feature type="region of interest" description="Disordered" evidence="4">
    <location>
        <begin position="471"/>
        <end position="505"/>
    </location>
</feature>
<dbReference type="EMBL" id="BNCO01000016">
    <property type="protein sequence ID" value="GIL54018.1"/>
    <property type="molecule type" value="Genomic_DNA"/>
</dbReference>
<gene>
    <name evidence="5" type="ORF">Vafri_9574</name>
</gene>
<feature type="compositionally biased region" description="Polar residues" evidence="4">
    <location>
        <begin position="178"/>
        <end position="208"/>
    </location>
</feature>
<feature type="compositionally biased region" description="Polar residues" evidence="4">
    <location>
        <begin position="15"/>
        <end position="26"/>
    </location>
</feature>
<evidence type="ECO:0000313" key="5">
    <source>
        <dbReference type="EMBL" id="GIL54018.1"/>
    </source>
</evidence>
<dbReference type="PRINTS" id="PR00320">
    <property type="entry name" value="GPROTEINBRPT"/>
</dbReference>